<dbReference type="InterPro" id="IPR030395">
    <property type="entry name" value="GP_PDE_dom"/>
</dbReference>
<name>A0A9D1DNS8_9FIRM</name>
<dbReference type="Gene3D" id="3.20.20.190">
    <property type="entry name" value="Phosphatidylinositol (PI) phosphodiesterase"/>
    <property type="match status" value="1"/>
</dbReference>
<evidence type="ECO:0000313" key="3">
    <source>
        <dbReference type="Proteomes" id="UP000886785"/>
    </source>
</evidence>
<dbReference type="Pfam" id="PF03009">
    <property type="entry name" value="GDPD"/>
    <property type="match status" value="1"/>
</dbReference>
<dbReference type="GO" id="GO:0006629">
    <property type="term" value="P:lipid metabolic process"/>
    <property type="evidence" value="ECO:0007669"/>
    <property type="project" value="InterPro"/>
</dbReference>
<dbReference type="PROSITE" id="PS50007">
    <property type="entry name" value="PIPLC_X_DOMAIN"/>
    <property type="match status" value="1"/>
</dbReference>
<dbReference type="GO" id="GO:0008081">
    <property type="term" value="F:phosphoric diester hydrolase activity"/>
    <property type="evidence" value="ECO:0007669"/>
    <property type="project" value="InterPro"/>
</dbReference>
<dbReference type="SUPFAM" id="SSF51695">
    <property type="entry name" value="PLC-like phosphodiesterases"/>
    <property type="match status" value="1"/>
</dbReference>
<evidence type="ECO:0000313" key="2">
    <source>
        <dbReference type="EMBL" id="HIR56292.1"/>
    </source>
</evidence>
<dbReference type="InterPro" id="IPR017946">
    <property type="entry name" value="PLC-like_Pdiesterase_TIM-brl"/>
</dbReference>
<reference evidence="2" key="1">
    <citation type="submission" date="2020-10" db="EMBL/GenBank/DDBJ databases">
        <authorList>
            <person name="Gilroy R."/>
        </authorList>
    </citation>
    <scope>NUCLEOTIDE SEQUENCE</scope>
    <source>
        <strain evidence="2">ChiSjej1B19-7085</strain>
    </source>
</reference>
<organism evidence="2 3">
    <name type="scientific">Candidatus Gallacutalibacter pullicola</name>
    <dbReference type="NCBI Taxonomy" id="2840830"/>
    <lineage>
        <taxon>Bacteria</taxon>
        <taxon>Bacillati</taxon>
        <taxon>Bacillota</taxon>
        <taxon>Clostridia</taxon>
        <taxon>Eubacteriales</taxon>
        <taxon>Candidatus Gallacutalibacter</taxon>
    </lineage>
</organism>
<feature type="domain" description="GP-PDE" evidence="1">
    <location>
        <begin position="2"/>
        <end position="238"/>
    </location>
</feature>
<dbReference type="EMBL" id="DVHF01000016">
    <property type="protein sequence ID" value="HIR56292.1"/>
    <property type="molecule type" value="Genomic_DNA"/>
</dbReference>
<reference evidence="2" key="2">
    <citation type="journal article" date="2021" name="PeerJ">
        <title>Extensive microbial diversity within the chicken gut microbiome revealed by metagenomics and culture.</title>
        <authorList>
            <person name="Gilroy R."/>
            <person name="Ravi A."/>
            <person name="Getino M."/>
            <person name="Pursley I."/>
            <person name="Horton D.L."/>
            <person name="Alikhan N.F."/>
            <person name="Baker D."/>
            <person name="Gharbi K."/>
            <person name="Hall N."/>
            <person name="Watson M."/>
            <person name="Adriaenssens E.M."/>
            <person name="Foster-Nyarko E."/>
            <person name="Jarju S."/>
            <person name="Secka A."/>
            <person name="Antonio M."/>
            <person name="Oren A."/>
            <person name="Chaudhuri R.R."/>
            <person name="La Ragione R."/>
            <person name="Hildebrand F."/>
            <person name="Pallen M.J."/>
        </authorList>
    </citation>
    <scope>NUCLEOTIDE SEQUENCE</scope>
    <source>
        <strain evidence="2">ChiSjej1B19-7085</strain>
    </source>
</reference>
<dbReference type="PROSITE" id="PS51704">
    <property type="entry name" value="GP_PDE"/>
    <property type="match status" value="1"/>
</dbReference>
<dbReference type="AlphaFoldDB" id="A0A9D1DNS8"/>
<dbReference type="CDD" id="cd08563">
    <property type="entry name" value="GDPD_TtGDE_like"/>
    <property type="match status" value="1"/>
</dbReference>
<dbReference type="PANTHER" id="PTHR46211">
    <property type="entry name" value="GLYCEROPHOSPHORYL DIESTER PHOSPHODIESTERASE"/>
    <property type="match status" value="1"/>
</dbReference>
<gene>
    <name evidence="2" type="ORF">IAA54_01355</name>
</gene>
<evidence type="ECO:0000259" key="1">
    <source>
        <dbReference type="PROSITE" id="PS51704"/>
    </source>
</evidence>
<dbReference type="Proteomes" id="UP000886785">
    <property type="component" value="Unassembled WGS sequence"/>
</dbReference>
<protein>
    <submittedName>
        <fullName evidence="2">Glycerophosphodiester phosphodiesterase</fullName>
    </submittedName>
</protein>
<sequence>MTKVIAHRGFSGEYPENTLLAFRKAIEAGCDGIELDVQLSGDGEIMIMHDERIDRTTDGSGLLREHTLEQLRSVNAAARWEGRFPQEPVPTLRDYFELVKDSAILTNIELKNSVFWYEGMEEKVVALIREYRLEDRILFSSFNHESIALCRSLAPEIPRAFLYDCRLIDSAAYAKSNGVQYLHPAYHNVDAEAVRRIHDEGIGLNVWTVNGAAEMEYFVRCGVDGIITNFPDKCRKIVTENREA</sequence>
<comment type="caution">
    <text evidence="2">The sequence shown here is derived from an EMBL/GenBank/DDBJ whole genome shotgun (WGS) entry which is preliminary data.</text>
</comment>
<dbReference type="PANTHER" id="PTHR46211:SF1">
    <property type="entry name" value="GLYCEROPHOSPHODIESTER PHOSPHODIESTERASE, CYTOPLASMIC"/>
    <property type="match status" value="1"/>
</dbReference>
<proteinExistence type="predicted"/>
<accession>A0A9D1DNS8</accession>